<dbReference type="SUPFAM" id="SSF53335">
    <property type="entry name" value="S-adenosyl-L-methionine-dependent methyltransferases"/>
    <property type="match status" value="1"/>
</dbReference>
<gene>
    <name evidence="1" type="ORF">F0U60_38210</name>
</gene>
<dbReference type="Proteomes" id="UP001611383">
    <property type="component" value="Chromosome"/>
</dbReference>
<organism evidence="1 2">
    <name type="scientific">Archangium minus</name>
    <dbReference type="NCBI Taxonomy" id="83450"/>
    <lineage>
        <taxon>Bacteria</taxon>
        <taxon>Pseudomonadati</taxon>
        <taxon>Myxococcota</taxon>
        <taxon>Myxococcia</taxon>
        <taxon>Myxococcales</taxon>
        <taxon>Cystobacterineae</taxon>
        <taxon>Archangiaceae</taxon>
        <taxon>Archangium</taxon>
    </lineage>
</organism>
<dbReference type="CDD" id="cd02440">
    <property type="entry name" value="AdoMet_MTases"/>
    <property type="match status" value="1"/>
</dbReference>
<reference evidence="1 2" key="1">
    <citation type="submission" date="2019-08" db="EMBL/GenBank/DDBJ databases">
        <title>Archangium and Cystobacter genomes.</title>
        <authorList>
            <person name="Chen I.-C.K."/>
            <person name="Wielgoss S."/>
        </authorList>
    </citation>
    <scope>NUCLEOTIDE SEQUENCE [LARGE SCALE GENOMIC DNA]</scope>
    <source>
        <strain evidence="1 2">Cbm 6</strain>
    </source>
</reference>
<dbReference type="PANTHER" id="PTHR43861">
    <property type="entry name" value="TRANS-ACONITATE 2-METHYLTRANSFERASE-RELATED"/>
    <property type="match status" value="1"/>
</dbReference>
<sequence length="329" mass="35975">MSSPGTRATSSRTAGRWLGGGAWREASCPGAAGTGGCSWGCDWVVTASVYLLASKRSPARPRGALSKVDEVGYVRGRMEAHLYEEMAKTEDHHWWFRGRRHIIEAVLRQHLPPVAQRRILDVGCGTGGNLPLLQRFGQVVGLEGSPEALALCRQRLGPDFSLHQGQIPQDIPSGRFDLVTAFDVLEHIPDAEGALRGIRSALTPDGLLVLTVPAFGFLWSEHDTVHHHQRRYTVDMLTAQLTAAGLHLRWSSYFNSLLFPPIAAVRLLQRVLPKPRHGMPRSDVKVTDGTDLTNQVLEAVFSAERHVVPRVSLPFGVSLIAVASAEVSN</sequence>
<evidence type="ECO:0000313" key="2">
    <source>
        <dbReference type="Proteomes" id="UP001611383"/>
    </source>
</evidence>
<keyword evidence="1" id="KW-0489">Methyltransferase</keyword>
<dbReference type="Gene3D" id="3.40.50.150">
    <property type="entry name" value="Vaccinia Virus protein VP39"/>
    <property type="match status" value="1"/>
</dbReference>
<dbReference type="InterPro" id="IPR029063">
    <property type="entry name" value="SAM-dependent_MTases_sf"/>
</dbReference>
<keyword evidence="1" id="KW-0808">Transferase</keyword>
<evidence type="ECO:0000313" key="1">
    <source>
        <dbReference type="EMBL" id="WNG49310.1"/>
    </source>
</evidence>
<name>A0ABY9X1P5_9BACT</name>
<proteinExistence type="predicted"/>
<keyword evidence="2" id="KW-1185">Reference proteome</keyword>
<dbReference type="GO" id="GO:0032259">
    <property type="term" value="P:methylation"/>
    <property type="evidence" value="ECO:0007669"/>
    <property type="project" value="UniProtKB-KW"/>
</dbReference>
<dbReference type="Pfam" id="PF13489">
    <property type="entry name" value="Methyltransf_23"/>
    <property type="match status" value="1"/>
</dbReference>
<protein>
    <submittedName>
        <fullName evidence="1">Class I SAM-dependent methyltransferase</fullName>
    </submittedName>
</protein>
<dbReference type="GO" id="GO:0008168">
    <property type="term" value="F:methyltransferase activity"/>
    <property type="evidence" value="ECO:0007669"/>
    <property type="project" value="UniProtKB-KW"/>
</dbReference>
<accession>A0ABY9X1P5</accession>
<dbReference type="EMBL" id="CP043494">
    <property type="protein sequence ID" value="WNG49310.1"/>
    <property type="molecule type" value="Genomic_DNA"/>
</dbReference>